<evidence type="ECO:0000313" key="6">
    <source>
        <dbReference type="Proteomes" id="UP000290909"/>
    </source>
</evidence>
<dbReference type="GO" id="GO:0030170">
    <property type="term" value="F:pyridoxal phosphate binding"/>
    <property type="evidence" value="ECO:0007669"/>
    <property type="project" value="InterPro"/>
</dbReference>
<sequence length="196" mass="22827">MNFLDYKDNIVCASKYFTVEEMNKIYELGIRNFGENYVQDLLCKKEAVNHKDIIWHLIGHLQTNKVKQVINEIDYLHSLDSIKLAKEIQKYRINPLNCFIQLNISHEESKSGLIVENLTDFMEEIKKYDKINIIGFMAMGVDNNLVATENVFKTLNDLKKQYGLEKTSMGMSHDFELALKYQSDYLRIGSLFKGVI</sequence>
<dbReference type="EMBL" id="LR215050">
    <property type="protein sequence ID" value="VEU82385.1"/>
    <property type="molecule type" value="Genomic_DNA"/>
</dbReference>
<dbReference type="InterPro" id="IPR011078">
    <property type="entry name" value="PyrdxlP_homeostasis"/>
</dbReference>
<evidence type="ECO:0000259" key="4">
    <source>
        <dbReference type="Pfam" id="PF01168"/>
    </source>
</evidence>
<dbReference type="Gene3D" id="3.20.20.10">
    <property type="entry name" value="Alanine racemase"/>
    <property type="match status" value="1"/>
</dbReference>
<dbReference type="STRING" id="1408416.GCA_000702765_01022"/>
<reference evidence="5 6" key="1">
    <citation type="submission" date="2019-01" db="EMBL/GenBank/DDBJ databases">
        <authorList>
            <consortium name="Pathogen Informatics"/>
        </authorList>
    </citation>
    <scope>NUCLEOTIDE SEQUENCE [LARGE SCALE GENOMIC DNA]</scope>
    <source>
        <strain evidence="5 6">NCTC10172</strain>
    </source>
</reference>
<dbReference type="Pfam" id="PF01168">
    <property type="entry name" value="Ala_racemase_N"/>
    <property type="match status" value="1"/>
</dbReference>
<evidence type="ECO:0000256" key="2">
    <source>
        <dbReference type="PIRSR" id="PIRSR004848-1"/>
    </source>
</evidence>
<dbReference type="PANTHER" id="PTHR10146">
    <property type="entry name" value="PROLINE SYNTHETASE CO-TRANSCRIBED BACTERIAL HOMOLOG PROTEIN"/>
    <property type="match status" value="1"/>
</dbReference>
<keyword evidence="6" id="KW-1185">Reference proteome</keyword>
<gene>
    <name evidence="5" type="ORF">NCTC10172_00396</name>
</gene>
<comment type="cofactor">
    <cofactor evidence="2">
        <name>pyridoxal 5'-phosphate</name>
        <dbReference type="ChEBI" id="CHEBI:597326"/>
    </cofactor>
</comment>
<dbReference type="KEGG" id="ahk:NCTC10172_00396"/>
<dbReference type="CDD" id="cd00635">
    <property type="entry name" value="PLPDE_III_YBL036c_like"/>
    <property type="match status" value="1"/>
</dbReference>
<organism evidence="5 6">
    <name type="scientific">Acholeplasma hippikon</name>
    <dbReference type="NCBI Taxonomy" id="264636"/>
    <lineage>
        <taxon>Bacteria</taxon>
        <taxon>Bacillati</taxon>
        <taxon>Mycoplasmatota</taxon>
        <taxon>Mollicutes</taxon>
        <taxon>Acholeplasmatales</taxon>
        <taxon>Acholeplasmataceae</taxon>
        <taxon>Acholeplasma</taxon>
    </lineage>
</organism>
<dbReference type="InterPro" id="IPR029066">
    <property type="entry name" value="PLP-binding_barrel"/>
</dbReference>
<protein>
    <submittedName>
        <fullName evidence="5">Predicted enzyme with a TIM-barrel fold</fullName>
    </submittedName>
</protein>
<proteinExistence type="inferred from homology"/>
<dbReference type="PANTHER" id="PTHR10146:SF14">
    <property type="entry name" value="PYRIDOXAL PHOSPHATE HOMEOSTASIS PROTEIN"/>
    <property type="match status" value="1"/>
</dbReference>
<dbReference type="AlphaFoldDB" id="A0A449BIV0"/>
<dbReference type="RefSeq" id="WP_051659043.1">
    <property type="nucleotide sequence ID" value="NZ_LR215050.1"/>
</dbReference>
<dbReference type="Proteomes" id="UP000290909">
    <property type="component" value="Chromosome"/>
</dbReference>
<evidence type="ECO:0000256" key="3">
    <source>
        <dbReference type="RuleBase" id="RU004514"/>
    </source>
</evidence>
<feature type="modified residue" description="N6-(pyridoxal phosphate)lysine" evidence="2">
    <location>
        <position position="15"/>
    </location>
</feature>
<feature type="domain" description="Alanine racemase N-terminal" evidence="4">
    <location>
        <begin position="25"/>
        <end position="192"/>
    </location>
</feature>
<dbReference type="InterPro" id="IPR001608">
    <property type="entry name" value="Ala_racemase_N"/>
</dbReference>
<dbReference type="PIRSF" id="PIRSF004848">
    <property type="entry name" value="YBL036c_PLPDEIII"/>
    <property type="match status" value="1"/>
</dbReference>
<evidence type="ECO:0000256" key="1">
    <source>
        <dbReference type="ARBA" id="ARBA00022898"/>
    </source>
</evidence>
<keyword evidence="1 2" id="KW-0663">Pyridoxal phosphate</keyword>
<name>A0A449BIV0_9MOLU</name>
<dbReference type="NCBIfam" id="TIGR00044">
    <property type="entry name" value="YggS family pyridoxal phosphate-dependent enzyme"/>
    <property type="match status" value="1"/>
</dbReference>
<accession>A0A449BIV0</accession>
<dbReference type="SUPFAM" id="SSF51419">
    <property type="entry name" value="PLP-binding barrel"/>
    <property type="match status" value="1"/>
</dbReference>
<comment type="similarity">
    <text evidence="3">Belongs to the pyridoxal phosphate-binding protein YggS/PROSC family.</text>
</comment>
<evidence type="ECO:0000313" key="5">
    <source>
        <dbReference type="EMBL" id="VEU82385.1"/>
    </source>
</evidence>